<proteinExistence type="predicted"/>
<feature type="domain" description="DUF3427" evidence="1">
    <location>
        <begin position="23"/>
        <end position="147"/>
    </location>
</feature>
<dbReference type="Pfam" id="PF11907">
    <property type="entry name" value="DUF3427"/>
    <property type="match status" value="1"/>
</dbReference>
<evidence type="ECO:0000259" key="1">
    <source>
        <dbReference type="Pfam" id="PF11907"/>
    </source>
</evidence>
<keyword evidence="3" id="KW-1185">Reference proteome</keyword>
<name>A0ABU7GYA8_9SPHI</name>
<dbReference type="InterPro" id="IPR021835">
    <property type="entry name" value="DUF3427"/>
</dbReference>
<accession>A0ABU7GYA8</accession>
<dbReference type="RefSeq" id="WP_330144928.1">
    <property type="nucleotide sequence ID" value="NZ_JAZDQU010000001.1"/>
</dbReference>
<gene>
    <name evidence="2" type="ORF">VRU49_01125</name>
</gene>
<evidence type="ECO:0000313" key="2">
    <source>
        <dbReference type="EMBL" id="MEE1884007.1"/>
    </source>
</evidence>
<protein>
    <submittedName>
        <fullName evidence="2">DUF3427 domain-containing protein</fullName>
    </submittedName>
</protein>
<dbReference type="Proteomes" id="UP001337681">
    <property type="component" value="Unassembled WGS sequence"/>
</dbReference>
<sequence length="154" mass="18097">MHPHLILYLTKLWIQLSTFERKSPSREGVAEIPKLKTELLFINLIKSEENFSPTTMYDDYAINETLFHWQSQNSAGPETPKGLSYIKHNRDEKKILLFIREKNKDEFENTMGYVFVGEGLLKNHYGTKPMSIEWELNEPLPHYLWKDAAKLRVG</sequence>
<organism evidence="2 3">
    <name type="scientific">Pedobacter flavus</name>
    <dbReference type="NCBI Taxonomy" id="3113906"/>
    <lineage>
        <taxon>Bacteria</taxon>
        <taxon>Pseudomonadati</taxon>
        <taxon>Bacteroidota</taxon>
        <taxon>Sphingobacteriia</taxon>
        <taxon>Sphingobacteriales</taxon>
        <taxon>Sphingobacteriaceae</taxon>
        <taxon>Pedobacter</taxon>
    </lineage>
</organism>
<reference evidence="2 3" key="1">
    <citation type="submission" date="2024-01" db="EMBL/GenBank/DDBJ databases">
        <title>Pedobacter sp. nov., isolated from oil-contaminated soil.</title>
        <authorList>
            <person name="Le N.T.T."/>
        </authorList>
    </citation>
    <scope>NUCLEOTIDE SEQUENCE [LARGE SCALE GENOMIC DNA]</scope>
    <source>
        <strain evidence="2 3">VNH31</strain>
    </source>
</reference>
<dbReference type="EMBL" id="JAZDQU010000001">
    <property type="protein sequence ID" value="MEE1884007.1"/>
    <property type="molecule type" value="Genomic_DNA"/>
</dbReference>
<comment type="caution">
    <text evidence="2">The sequence shown here is derived from an EMBL/GenBank/DDBJ whole genome shotgun (WGS) entry which is preliminary data.</text>
</comment>
<evidence type="ECO:0000313" key="3">
    <source>
        <dbReference type="Proteomes" id="UP001337681"/>
    </source>
</evidence>